<evidence type="ECO:0000256" key="8">
    <source>
        <dbReference type="RuleBase" id="RU363032"/>
    </source>
</evidence>
<dbReference type="InterPro" id="IPR035906">
    <property type="entry name" value="MetI-like_sf"/>
</dbReference>
<evidence type="ECO:0000256" key="2">
    <source>
        <dbReference type="ARBA" id="ARBA00022448"/>
    </source>
</evidence>
<evidence type="ECO:0000313" key="11">
    <source>
        <dbReference type="Proteomes" id="UP000334923"/>
    </source>
</evidence>
<feature type="transmembrane region" description="Helical" evidence="8">
    <location>
        <begin position="114"/>
        <end position="134"/>
    </location>
</feature>
<dbReference type="Pfam" id="PF00528">
    <property type="entry name" value="BPD_transp_1"/>
    <property type="match status" value="1"/>
</dbReference>
<dbReference type="Gene3D" id="1.10.3720.10">
    <property type="entry name" value="MetI-like"/>
    <property type="match status" value="1"/>
</dbReference>
<evidence type="ECO:0000256" key="6">
    <source>
        <dbReference type="ARBA" id="ARBA00022989"/>
    </source>
</evidence>
<dbReference type="EMBL" id="CABFVA020000093">
    <property type="protein sequence ID" value="VVM07388.1"/>
    <property type="molecule type" value="Genomic_DNA"/>
</dbReference>
<proteinExistence type="inferred from homology"/>
<comment type="similarity">
    <text evidence="8">Belongs to the binding-protein-dependent transport system permease family.</text>
</comment>
<dbReference type="CDD" id="cd06261">
    <property type="entry name" value="TM_PBP2"/>
    <property type="match status" value="1"/>
</dbReference>
<evidence type="ECO:0000256" key="4">
    <source>
        <dbReference type="ARBA" id="ARBA00022519"/>
    </source>
</evidence>
<feature type="domain" description="ABC transmembrane type-1" evidence="9">
    <location>
        <begin position="75"/>
        <end position="285"/>
    </location>
</feature>
<feature type="transmembrane region" description="Helical" evidence="8">
    <location>
        <begin position="263"/>
        <end position="281"/>
    </location>
</feature>
<dbReference type="PROSITE" id="PS50928">
    <property type="entry name" value="ABC_TM1"/>
    <property type="match status" value="1"/>
</dbReference>
<keyword evidence="7 8" id="KW-0472">Membrane</keyword>
<keyword evidence="4" id="KW-0997">Cell inner membrane</keyword>
<evidence type="ECO:0000259" key="9">
    <source>
        <dbReference type="PROSITE" id="PS50928"/>
    </source>
</evidence>
<keyword evidence="11" id="KW-1185">Reference proteome</keyword>
<evidence type="ECO:0000256" key="1">
    <source>
        <dbReference type="ARBA" id="ARBA00004429"/>
    </source>
</evidence>
<dbReference type="PANTHER" id="PTHR43386:SF2">
    <property type="entry name" value="OLIGOPEPTIDE TRANSPORT SYSTEM PERMEASE PROTEIN OPPC"/>
    <property type="match status" value="1"/>
</dbReference>
<keyword evidence="3" id="KW-1003">Cell membrane</keyword>
<keyword evidence="5 8" id="KW-0812">Transmembrane</keyword>
<name>A0A5E6MHL0_9BACT</name>
<dbReference type="Proteomes" id="UP000334923">
    <property type="component" value="Unassembled WGS sequence"/>
</dbReference>
<dbReference type="SUPFAM" id="SSF161098">
    <property type="entry name" value="MetI-like"/>
    <property type="match status" value="1"/>
</dbReference>
<dbReference type="RefSeq" id="WP_246186607.1">
    <property type="nucleotide sequence ID" value="NZ_CABFVA020000093.1"/>
</dbReference>
<evidence type="ECO:0000313" key="10">
    <source>
        <dbReference type="EMBL" id="VVM07388.1"/>
    </source>
</evidence>
<organism evidence="10 11">
    <name type="scientific">Methylacidimicrobium tartarophylax</name>
    <dbReference type="NCBI Taxonomy" id="1041768"/>
    <lineage>
        <taxon>Bacteria</taxon>
        <taxon>Pseudomonadati</taxon>
        <taxon>Verrucomicrobiota</taxon>
        <taxon>Methylacidimicrobium</taxon>
    </lineage>
</organism>
<dbReference type="InterPro" id="IPR050366">
    <property type="entry name" value="BP-dependent_transpt_permease"/>
</dbReference>
<dbReference type="GO" id="GO:0005886">
    <property type="term" value="C:plasma membrane"/>
    <property type="evidence" value="ECO:0007669"/>
    <property type="project" value="UniProtKB-SubCell"/>
</dbReference>
<protein>
    <submittedName>
        <fullName evidence="10">Oligopeptide transport system permease protein OppC</fullName>
    </submittedName>
</protein>
<feature type="transmembrane region" description="Helical" evidence="8">
    <location>
        <begin position="154"/>
        <end position="175"/>
    </location>
</feature>
<sequence>MKPSVRLPGRRLDGWTALAAASLAFFLLAAIFGPLLSHYSTGEISDQSLACPSPSHWMGTDIHGRDLLTRLLCGARISFLVGFFGALVSLLIGSAYGAFAGYAGGKVDRLLMQLVDLLYSLPTLIFVIVLIALLEAPLRKTLIAWQLTSLLPYSRIFLLFLALGFVEWLTMARVVRSRVLVLKEALFVQAARVLGRSPFGILRYHILPHLLGIVAVYLTLTVPTVILAESFLSFLGLGVEPPSASLGTLLADGAQAINPIRTAWWLLVFPSGMLAWTLWALNALGDKLRDLLDPSSR</sequence>
<evidence type="ECO:0000256" key="3">
    <source>
        <dbReference type="ARBA" id="ARBA00022475"/>
    </source>
</evidence>
<evidence type="ECO:0000256" key="7">
    <source>
        <dbReference type="ARBA" id="ARBA00023136"/>
    </source>
</evidence>
<keyword evidence="2 8" id="KW-0813">Transport</keyword>
<keyword evidence="6 8" id="KW-1133">Transmembrane helix</keyword>
<dbReference type="AlphaFoldDB" id="A0A5E6MHL0"/>
<gene>
    <name evidence="10" type="primary">oppC</name>
    <name evidence="10" type="ORF">MAMT_01726</name>
</gene>
<dbReference type="PANTHER" id="PTHR43386">
    <property type="entry name" value="OLIGOPEPTIDE TRANSPORT SYSTEM PERMEASE PROTEIN APPC"/>
    <property type="match status" value="1"/>
</dbReference>
<comment type="subcellular location">
    <subcellularLocation>
        <location evidence="1">Cell inner membrane</location>
        <topology evidence="1">Multi-pass membrane protein</topology>
    </subcellularLocation>
    <subcellularLocation>
        <location evidence="8">Cell membrane</location>
        <topology evidence="8">Multi-pass membrane protein</topology>
    </subcellularLocation>
</comment>
<reference evidence="10 11" key="1">
    <citation type="submission" date="2019-09" db="EMBL/GenBank/DDBJ databases">
        <authorList>
            <person name="Cremers G."/>
        </authorList>
    </citation>
    <scope>NUCLEOTIDE SEQUENCE [LARGE SCALE GENOMIC DNA]</scope>
    <source>
        <strain evidence="10">4A</strain>
    </source>
</reference>
<feature type="transmembrane region" description="Helical" evidence="8">
    <location>
        <begin position="206"/>
        <end position="228"/>
    </location>
</feature>
<accession>A0A5E6MHL0</accession>
<dbReference type="InterPro" id="IPR000515">
    <property type="entry name" value="MetI-like"/>
</dbReference>
<dbReference type="GO" id="GO:0055085">
    <property type="term" value="P:transmembrane transport"/>
    <property type="evidence" value="ECO:0007669"/>
    <property type="project" value="InterPro"/>
</dbReference>
<feature type="transmembrane region" description="Helical" evidence="8">
    <location>
        <begin position="12"/>
        <end position="32"/>
    </location>
</feature>
<feature type="transmembrane region" description="Helical" evidence="8">
    <location>
        <begin position="77"/>
        <end position="102"/>
    </location>
</feature>
<evidence type="ECO:0000256" key="5">
    <source>
        <dbReference type="ARBA" id="ARBA00022692"/>
    </source>
</evidence>